<dbReference type="EMBL" id="FPBJ01000014">
    <property type="protein sequence ID" value="SFU60211.1"/>
    <property type="molecule type" value="Genomic_DNA"/>
</dbReference>
<dbReference type="RefSeq" id="WP_092550494.1">
    <property type="nucleotide sequence ID" value="NZ_CAWRBG010000030.1"/>
</dbReference>
<dbReference type="Gene3D" id="3.40.1490.10">
    <property type="entry name" value="Bit1"/>
    <property type="match status" value="1"/>
</dbReference>
<accession>A0A1I7HHV5</accession>
<dbReference type="InterPro" id="IPR023476">
    <property type="entry name" value="Pep_tRNA_hydro_II_dom_sf"/>
</dbReference>
<sequence length="138" mass="15852">MYEDNDKKIYVILNNNHENSILFNAACHLTAGIVDSVQGISFHRYYNESSEFVANISHYPIVILKAKNSNQLKTLTEKCHQEKIQYNFFTTSMISHSAEQQEEDTLNAPVEELDFVAVALYGDREILSPLTKKFSLFK</sequence>
<evidence type="ECO:0000313" key="1">
    <source>
        <dbReference type="EMBL" id="SFU60211.1"/>
    </source>
</evidence>
<reference evidence="2" key="1">
    <citation type="submission" date="2016-10" db="EMBL/GenBank/DDBJ databases">
        <authorList>
            <person name="Varghese N."/>
            <person name="Submissions S."/>
        </authorList>
    </citation>
    <scope>NUCLEOTIDE SEQUENCE [LARGE SCALE GENOMIC DNA]</scope>
    <source>
        <strain evidence="2">DSM 18168</strain>
    </source>
</reference>
<evidence type="ECO:0000313" key="2">
    <source>
        <dbReference type="Proteomes" id="UP000242496"/>
    </source>
</evidence>
<organism evidence="1 2">
    <name type="scientific">Xenorhabdus koppenhoeferi</name>
    <dbReference type="NCBI Taxonomy" id="351659"/>
    <lineage>
        <taxon>Bacteria</taxon>
        <taxon>Pseudomonadati</taxon>
        <taxon>Pseudomonadota</taxon>
        <taxon>Gammaproteobacteria</taxon>
        <taxon>Enterobacterales</taxon>
        <taxon>Morganellaceae</taxon>
        <taxon>Xenorhabdus</taxon>
    </lineage>
</organism>
<dbReference type="STRING" id="351659.SAMN05421784_11441"/>
<dbReference type="Pfam" id="PF09391">
    <property type="entry name" value="DUF2000"/>
    <property type="match status" value="1"/>
</dbReference>
<dbReference type="Proteomes" id="UP000242496">
    <property type="component" value="Unassembled WGS sequence"/>
</dbReference>
<dbReference type="OrthoDB" id="9153692at2"/>
<protein>
    <recommendedName>
        <fullName evidence="3">DUF2000 domain-containing protein</fullName>
    </recommendedName>
</protein>
<proteinExistence type="predicted"/>
<gene>
    <name evidence="1" type="ORF">SAMN05421784_11441</name>
</gene>
<dbReference type="SUPFAM" id="SSF102462">
    <property type="entry name" value="Peptidyl-tRNA hydrolase II"/>
    <property type="match status" value="1"/>
</dbReference>
<name>A0A1I7HHV5_9GAMM</name>
<evidence type="ECO:0008006" key="3">
    <source>
        <dbReference type="Google" id="ProtNLM"/>
    </source>
</evidence>
<keyword evidence="2" id="KW-1185">Reference proteome</keyword>
<dbReference type="AlphaFoldDB" id="A0A1I7HHV5"/>
<dbReference type="InterPro" id="IPR018988">
    <property type="entry name" value="DUF2000"/>
</dbReference>